<dbReference type="InterPro" id="IPR008949">
    <property type="entry name" value="Isoprenoid_synthase_dom_sf"/>
</dbReference>
<dbReference type="RefSeq" id="WP_054596443.1">
    <property type="nucleotide sequence ID" value="NZ_CP012830.1"/>
</dbReference>
<dbReference type="PANTHER" id="PTHR35201:SF4">
    <property type="entry name" value="BETA-PINACENE SYNTHASE-RELATED"/>
    <property type="match status" value="1"/>
</dbReference>
<dbReference type="GO" id="GO:0010333">
    <property type="term" value="F:terpene synthase activity"/>
    <property type="evidence" value="ECO:0007669"/>
    <property type="project" value="InterPro"/>
</dbReference>
<keyword evidence="1" id="KW-0460">Magnesium</keyword>
<dbReference type="Gene3D" id="1.10.600.10">
    <property type="entry name" value="Farnesyl Diphosphate Synthase"/>
    <property type="match status" value="1"/>
</dbReference>
<protein>
    <recommendedName>
        <fullName evidence="1">Terpene synthase</fullName>
        <ecNumber evidence="1">4.2.3.-</ecNumber>
    </recommendedName>
</protein>
<accession>A0A0N7H0H8</accession>
<dbReference type="SUPFAM" id="SSF48576">
    <property type="entry name" value="Terpenoid synthases"/>
    <property type="match status" value="1"/>
</dbReference>
<evidence type="ECO:0000313" key="3">
    <source>
        <dbReference type="Proteomes" id="UP000066487"/>
    </source>
</evidence>
<reference evidence="3" key="1">
    <citation type="submission" date="2015-09" db="EMBL/GenBank/DDBJ databases">
        <title>Whole genome sequence of Pseudomonas fluorescens FW300-N2E3.</title>
        <authorList>
            <person name="Ray J."/>
            <person name="Melnyk R."/>
            <person name="Deutschbauer A."/>
        </authorList>
    </citation>
    <scope>NUCLEOTIDE SEQUENCE [LARGE SCALE GENOMIC DNA]</scope>
    <source>
        <strain evidence="3">FW300-N2E3</strain>
    </source>
</reference>
<gene>
    <name evidence="2" type="ORF">AO353_19615</name>
</gene>
<keyword evidence="1" id="KW-0456">Lyase</keyword>
<evidence type="ECO:0000313" key="2">
    <source>
        <dbReference type="EMBL" id="ALI03180.1"/>
    </source>
</evidence>
<dbReference type="Pfam" id="PF19086">
    <property type="entry name" value="Terpene_syn_C_2"/>
    <property type="match status" value="1"/>
</dbReference>
<dbReference type="InterPro" id="IPR034686">
    <property type="entry name" value="Terpene_cyclase-like_2"/>
</dbReference>
<evidence type="ECO:0000256" key="1">
    <source>
        <dbReference type="RuleBase" id="RU366034"/>
    </source>
</evidence>
<comment type="similarity">
    <text evidence="1">Belongs to the terpene synthase family.</text>
</comment>
<dbReference type="EMBL" id="CP012830">
    <property type="protein sequence ID" value="ALI03180.1"/>
    <property type="molecule type" value="Genomic_DNA"/>
</dbReference>
<dbReference type="PANTHER" id="PTHR35201">
    <property type="entry name" value="TERPENE SYNTHASE"/>
    <property type="match status" value="1"/>
</dbReference>
<dbReference type="AlphaFoldDB" id="A0A0N7H0H8"/>
<comment type="cofactor">
    <cofactor evidence="1">
        <name>Mg(2+)</name>
        <dbReference type="ChEBI" id="CHEBI:18420"/>
    </cofactor>
</comment>
<keyword evidence="1" id="KW-0479">Metal-binding</keyword>
<dbReference type="OrthoDB" id="2989600at2"/>
<dbReference type="Proteomes" id="UP000066487">
    <property type="component" value="Chromosome"/>
</dbReference>
<name>A0A0N7H0H8_PSEFL</name>
<dbReference type="EC" id="4.2.3.-" evidence="1"/>
<organism evidence="2 3">
    <name type="scientific">Pseudomonas fluorescens</name>
    <dbReference type="NCBI Taxonomy" id="294"/>
    <lineage>
        <taxon>Bacteria</taxon>
        <taxon>Pseudomonadati</taxon>
        <taxon>Pseudomonadota</taxon>
        <taxon>Gammaproteobacteria</taxon>
        <taxon>Pseudomonadales</taxon>
        <taxon>Pseudomonadaceae</taxon>
        <taxon>Pseudomonas</taxon>
    </lineage>
</organism>
<dbReference type="GO" id="GO:0046872">
    <property type="term" value="F:metal ion binding"/>
    <property type="evidence" value="ECO:0007669"/>
    <property type="project" value="UniProtKB-KW"/>
</dbReference>
<sequence>MNRITLPPMANPFPYATHPNVDLEHPDKCRIESTTRDYADRFKLYWDDTQRQRMRSLESARLAALMYPRGSDELLQIGSDFVLWAFAYDDEYCDEGPMSLKPATFINNAAEIQRTLESPEHAVSNDRYALAMRDLRCRLDRYATPTQVGRFVEGMRAYMMTEIWKAVIPNPSLNEYLVMRMYGGGGWAFPILNHVIAGIDISQDEYEDRRVRALTEMMVTLMVWDTDPYGYVKECARAVDGKEHNLIRILCRDYNYSFEQSMHSYLEMRRRLISLFYRLRAAVFTEASPAVRSYIDSLSEYYSGALVWTQANNRYGSISGVSLTGAFEGGELTQEAPPESFESLGLSSFEWWWKYDPARAPDYRRRSIHG</sequence>
<reference evidence="2 3" key="2">
    <citation type="journal article" date="2018" name="Nature">
        <title>Mutant phenotypes for thousands of bacterial genes of unknown function.</title>
        <authorList>
            <person name="Price M.N."/>
            <person name="Wetmore K.M."/>
            <person name="Waters R.J."/>
            <person name="Callaghan M."/>
            <person name="Ray J."/>
            <person name="Liu H."/>
            <person name="Kuehl J.V."/>
            <person name="Melnyk R.A."/>
            <person name="Lamson J.S."/>
            <person name="Suh Y."/>
            <person name="Carlson H.K."/>
            <person name="Esquivel Z."/>
            <person name="Sadeeshkumar H."/>
            <person name="Chakraborty R."/>
            <person name="Zane G.M."/>
            <person name="Rubin B.E."/>
            <person name="Wall J.D."/>
            <person name="Visel A."/>
            <person name="Bristow J."/>
            <person name="Blow M.J."/>
            <person name="Arkin A.P."/>
            <person name="Deutschbauer A.M."/>
        </authorList>
    </citation>
    <scope>NUCLEOTIDE SEQUENCE [LARGE SCALE GENOMIC DNA]</scope>
    <source>
        <strain evidence="2 3">FW300-N2E3</strain>
    </source>
</reference>
<proteinExistence type="inferred from homology"/>